<dbReference type="GO" id="GO:0005737">
    <property type="term" value="C:cytoplasm"/>
    <property type="evidence" value="ECO:0007669"/>
    <property type="project" value="UniProtKB-SubCell"/>
</dbReference>
<proteinExistence type="inferred from homology"/>
<comment type="catalytic activity">
    <reaction evidence="4">
        <text>L-phenylalanyl-tRNA(Phe) + an N-terminal L-alpha-aminoacyl-[protein] = an N-terminal L-phenylalanyl-L-alpha-aminoacyl-[protein] + tRNA(Phe)</text>
        <dbReference type="Rhea" id="RHEA:43632"/>
        <dbReference type="Rhea" id="RHEA-COMP:9668"/>
        <dbReference type="Rhea" id="RHEA-COMP:9699"/>
        <dbReference type="Rhea" id="RHEA-COMP:10636"/>
        <dbReference type="Rhea" id="RHEA-COMP:10637"/>
        <dbReference type="ChEBI" id="CHEBI:78442"/>
        <dbReference type="ChEBI" id="CHEBI:78531"/>
        <dbReference type="ChEBI" id="CHEBI:78597"/>
        <dbReference type="ChEBI" id="CHEBI:83561"/>
        <dbReference type="EC" id="2.3.2.6"/>
    </reaction>
</comment>
<comment type="catalytic activity">
    <reaction evidence="4">
        <text>N-terminal L-arginyl-[protein] + L-leucyl-tRNA(Leu) = N-terminal L-leucyl-L-arginyl-[protein] + tRNA(Leu) + H(+)</text>
        <dbReference type="Rhea" id="RHEA:50416"/>
        <dbReference type="Rhea" id="RHEA-COMP:9613"/>
        <dbReference type="Rhea" id="RHEA-COMP:9622"/>
        <dbReference type="Rhea" id="RHEA-COMP:12672"/>
        <dbReference type="Rhea" id="RHEA-COMP:12673"/>
        <dbReference type="ChEBI" id="CHEBI:15378"/>
        <dbReference type="ChEBI" id="CHEBI:64719"/>
        <dbReference type="ChEBI" id="CHEBI:78442"/>
        <dbReference type="ChEBI" id="CHEBI:78494"/>
        <dbReference type="ChEBI" id="CHEBI:133044"/>
        <dbReference type="EC" id="2.3.2.6"/>
    </reaction>
</comment>
<keyword evidence="1 4" id="KW-0963">Cytoplasm</keyword>
<dbReference type="Proteomes" id="UP000502996">
    <property type="component" value="Chromosome"/>
</dbReference>
<dbReference type="GO" id="GO:0030163">
    <property type="term" value="P:protein catabolic process"/>
    <property type="evidence" value="ECO:0007669"/>
    <property type="project" value="UniProtKB-UniRule"/>
</dbReference>
<dbReference type="EMBL" id="CP049257">
    <property type="protein sequence ID" value="QIG45315.1"/>
    <property type="molecule type" value="Genomic_DNA"/>
</dbReference>
<dbReference type="SUPFAM" id="SSF55729">
    <property type="entry name" value="Acyl-CoA N-acyltransferases (Nat)"/>
    <property type="match status" value="1"/>
</dbReference>
<dbReference type="Pfam" id="PF03588">
    <property type="entry name" value="Leu_Phe_trans"/>
    <property type="match status" value="1"/>
</dbReference>
<evidence type="ECO:0000313" key="6">
    <source>
        <dbReference type="Proteomes" id="UP000502996"/>
    </source>
</evidence>
<accession>A0A6G6WJP8</accession>
<evidence type="ECO:0000256" key="1">
    <source>
        <dbReference type="ARBA" id="ARBA00022490"/>
    </source>
</evidence>
<dbReference type="Gene3D" id="3.40.630.70">
    <property type="entry name" value="Leucyl/phenylalanyl-tRNA-protein transferase, C-terminal domain"/>
    <property type="match status" value="1"/>
</dbReference>
<comment type="catalytic activity">
    <reaction evidence="4">
        <text>N-terminal L-lysyl-[protein] + L-leucyl-tRNA(Leu) = N-terminal L-leucyl-L-lysyl-[protein] + tRNA(Leu) + H(+)</text>
        <dbReference type="Rhea" id="RHEA:12340"/>
        <dbReference type="Rhea" id="RHEA-COMP:9613"/>
        <dbReference type="Rhea" id="RHEA-COMP:9622"/>
        <dbReference type="Rhea" id="RHEA-COMP:12670"/>
        <dbReference type="Rhea" id="RHEA-COMP:12671"/>
        <dbReference type="ChEBI" id="CHEBI:15378"/>
        <dbReference type="ChEBI" id="CHEBI:65249"/>
        <dbReference type="ChEBI" id="CHEBI:78442"/>
        <dbReference type="ChEBI" id="CHEBI:78494"/>
        <dbReference type="ChEBI" id="CHEBI:133043"/>
        <dbReference type="EC" id="2.3.2.6"/>
    </reaction>
</comment>
<reference evidence="5 6" key="1">
    <citation type="submission" date="2020-02" db="EMBL/GenBank/DDBJ databases">
        <title>Full genome sequence of Nocardioides sp. R-3366.</title>
        <authorList>
            <person name="Im W.-T."/>
        </authorList>
    </citation>
    <scope>NUCLEOTIDE SEQUENCE [LARGE SCALE GENOMIC DNA]</scope>
    <source>
        <strain evidence="5 6">R-3366</strain>
    </source>
</reference>
<keyword evidence="2 4" id="KW-0808">Transferase</keyword>
<dbReference type="HAMAP" id="MF_00688">
    <property type="entry name" value="Leu_Phe_trans"/>
    <property type="match status" value="1"/>
</dbReference>
<dbReference type="InterPro" id="IPR016181">
    <property type="entry name" value="Acyl_CoA_acyltransferase"/>
</dbReference>
<dbReference type="InterPro" id="IPR042203">
    <property type="entry name" value="Leu/Phe-tRNA_Trfase_C"/>
</dbReference>
<keyword evidence="6" id="KW-1185">Reference proteome</keyword>
<dbReference type="PANTHER" id="PTHR30098:SF2">
    <property type="entry name" value="LEUCYL_PHENYLALANYL-TRNA--PROTEIN TRANSFERASE"/>
    <property type="match status" value="1"/>
</dbReference>
<evidence type="ECO:0000256" key="2">
    <source>
        <dbReference type="ARBA" id="ARBA00022679"/>
    </source>
</evidence>
<dbReference type="InterPro" id="IPR004616">
    <property type="entry name" value="Leu/Phe-tRNA_Trfase"/>
</dbReference>
<dbReference type="PANTHER" id="PTHR30098">
    <property type="entry name" value="LEUCYL/PHENYLALANYL-TRNA--PROTEIN TRANSFERASE"/>
    <property type="match status" value="1"/>
</dbReference>
<dbReference type="RefSeq" id="WP_165237760.1">
    <property type="nucleotide sequence ID" value="NZ_CP049257.1"/>
</dbReference>
<protein>
    <recommendedName>
        <fullName evidence="4">Leucyl/phenylalanyl-tRNA--protein transferase</fullName>
        <ecNumber evidence="4">2.3.2.6</ecNumber>
    </recommendedName>
    <alternativeName>
        <fullName evidence="4">L/F-transferase</fullName>
    </alternativeName>
    <alternativeName>
        <fullName evidence="4">Leucyltransferase</fullName>
    </alternativeName>
    <alternativeName>
        <fullName evidence="4">Phenyalanyltransferase</fullName>
    </alternativeName>
</protein>
<gene>
    <name evidence="4" type="primary">aat</name>
    <name evidence="5" type="ORF">G5V58_23460</name>
</gene>
<dbReference type="AlphaFoldDB" id="A0A6G6WJP8"/>
<dbReference type="EC" id="2.3.2.6" evidence="4"/>
<dbReference type="KEGG" id="nano:G5V58_23460"/>
<evidence type="ECO:0000256" key="4">
    <source>
        <dbReference type="HAMAP-Rule" id="MF_00688"/>
    </source>
</evidence>
<comment type="subcellular location">
    <subcellularLocation>
        <location evidence="4">Cytoplasm</location>
    </subcellularLocation>
</comment>
<dbReference type="Gene3D" id="3.30.70.3550">
    <property type="entry name" value="Leucyl/phenylalanyl-tRNA-protein transferase, N-terminal domain"/>
    <property type="match status" value="1"/>
</dbReference>
<sequence length="228" mass="24339">MPVEPPPTPWVFPDPVDAPDDLVGVGADLAPGTLLAAYRSGIFPMPEDGVRPPIHWFCPVQRGILPLDGLRVSRSLRRSVRDFEVRVDTAFEEVVAACGDPTREAGWITGDIAAAYAELHRLGWAHSVEAWRDGALVGGLYGVGIGGLFAGESMFHHVRDASKVALVGLVEVLTGDGVPGRLLDVQWVTPHLATLGAVEVPRPAYLRRLDQALELPAPAWGGGPVVRG</sequence>
<dbReference type="InterPro" id="IPR042221">
    <property type="entry name" value="Leu/Phe-tRNA_Trfase_N"/>
</dbReference>
<name>A0A6G6WJP8_9ACTN</name>
<organism evidence="5 6">
    <name type="scientific">Nocardioides anomalus</name>
    <dbReference type="NCBI Taxonomy" id="2712223"/>
    <lineage>
        <taxon>Bacteria</taxon>
        <taxon>Bacillati</taxon>
        <taxon>Actinomycetota</taxon>
        <taxon>Actinomycetes</taxon>
        <taxon>Propionibacteriales</taxon>
        <taxon>Nocardioidaceae</taxon>
        <taxon>Nocardioides</taxon>
    </lineage>
</organism>
<dbReference type="NCBIfam" id="TIGR00667">
    <property type="entry name" value="aat"/>
    <property type="match status" value="1"/>
</dbReference>
<comment type="function">
    <text evidence="4">Functions in the N-end rule pathway of protein degradation where it conjugates Leu, Phe and, less efficiently, Met from aminoacyl-tRNAs to the N-termini of proteins containing an N-terminal arginine or lysine.</text>
</comment>
<dbReference type="GO" id="GO:0008914">
    <property type="term" value="F:leucyl-tRNA--protein transferase activity"/>
    <property type="evidence" value="ECO:0007669"/>
    <property type="project" value="UniProtKB-UniRule"/>
</dbReference>
<comment type="similarity">
    <text evidence="4">Belongs to the L/F-transferase family.</text>
</comment>
<evidence type="ECO:0000256" key="3">
    <source>
        <dbReference type="ARBA" id="ARBA00023315"/>
    </source>
</evidence>
<evidence type="ECO:0000313" key="5">
    <source>
        <dbReference type="EMBL" id="QIG45315.1"/>
    </source>
</evidence>
<keyword evidence="3 4" id="KW-0012">Acyltransferase</keyword>